<feature type="transmembrane region" description="Helical" evidence="7">
    <location>
        <begin position="348"/>
        <end position="372"/>
    </location>
</feature>
<proteinExistence type="inferred from homology"/>
<reference evidence="8 9" key="1">
    <citation type="submission" date="2018-08" db="EMBL/GenBank/DDBJ databases">
        <title>Genome sequence of Methylocystis hirsuta CSC1, a methanotroph able to accumulate PHAs.</title>
        <authorList>
            <person name="Bordel S."/>
            <person name="Rodriguez E."/>
            <person name="Gancedo J."/>
            <person name="Munoz R."/>
        </authorList>
    </citation>
    <scope>NUCLEOTIDE SEQUENCE [LARGE SCALE GENOMIC DNA]</scope>
    <source>
        <strain evidence="8 9">CSC1</strain>
    </source>
</reference>
<keyword evidence="4 7" id="KW-0812">Transmembrane</keyword>
<feature type="transmembrane region" description="Helical" evidence="7">
    <location>
        <begin position="323"/>
        <end position="341"/>
    </location>
</feature>
<dbReference type="PANTHER" id="PTHR43044">
    <property type="match status" value="1"/>
</dbReference>
<keyword evidence="9" id="KW-1185">Reference proteome</keyword>
<accession>A0A3M9XTB6</accession>
<dbReference type="Pfam" id="PF03916">
    <property type="entry name" value="NrfD"/>
    <property type="match status" value="1"/>
</dbReference>
<name>A0A3M9XTB6_9HYPH</name>
<dbReference type="Gene3D" id="1.20.1630.10">
    <property type="entry name" value="Formate dehydrogenase/DMSO reductase domain"/>
    <property type="match status" value="1"/>
</dbReference>
<dbReference type="GO" id="GO:0005886">
    <property type="term" value="C:plasma membrane"/>
    <property type="evidence" value="ECO:0007669"/>
    <property type="project" value="UniProtKB-SubCell"/>
</dbReference>
<evidence type="ECO:0000313" key="8">
    <source>
        <dbReference type="EMBL" id="RNJ51529.1"/>
    </source>
</evidence>
<evidence type="ECO:0000256" key="1">
    <source>
        <dbReference type="ARBA" id="ARBA00004651"/>
    </source>
</evidence>
<feature type="transmembrane region" description="Helical" evidence="7">
    <location>
        <begin position="53"/>
        <end position="81"/>
    </location>
</feature>
<gene>
    <name evidence="8" type="ORF">D1O30_04425</name>
</gene>
<keyword evidence="3" id="KW-1003">Cell membrane</keyword>
<protein>
    <submittedName>
        <fullName evidence="8">Hydrogenase</fullName>
    </submittedName>
</protein>
<comment type="caution">
    <text evidence="8">The sequence shown here is derived from an EMBL/GenBank/DDBJ whole genome shotgun (WGS) entry which is preliminary data.</text>
</comment>
<feature type="transmembrane region" description="Helical" evidence="7">
    <location>
        <begin position="281"/>
        <end position="303"/>
    </location>
</feature>
<dbReference type="PANTHER" id="PTHR43044:SF2">
    <property type="entry name" value="POLYSULPHIDE REDUCTASE NRFD"/>
    <property type="match status" value="1"/>
</dbReference>
<dbReference type="InterPro" id="IPR005614">
    <property type="entry name" value="NrfD-like"/>
</dbReference>
<evidence type="ECO:0000256" key="6">
    <source>
        <dbReference type="ARBA" id="ARBA00023136"/>
    </source>
</evidence>
<comment type="subcellular location">
    <subcellularLocation>
        <location evidence="1">Cell membrane</location>
        <topology evidence="1">Multi-pass membrane protein</topology>
    </subcellularLocation>
</comment>
<feature type="transmembrane region" description="Helical" evidence="7">
    <location>
        <begin position="240"/>
        <end position="260"/>
    </location>
</feature>
<sequence length="433" mass="49140">MTTAICAPPLREKWPLWWKLSLAAALLLVVILVIAIGWLFYAGVGVWGIDWPVVWGFAIINYVWWIAIASGGTFISALFYLAEVEWRNALNRIAETITIFAAACAALYPILHLGRPWLFYWLFPYPNVMTVWPQFRSPLLWDFVAILTYVVASILFWYFGLVPDLATMRDKAVAPHKRRFYGVLALGFRGSENAWRYYHVGYGLLAALMAPLVISVHSIVGLDFAGAATLGWHSTLFPPFFVFGALLSGFAAVMLLAIPVRRLLGLEDFITGRHFDILGKLLLTSSLCVGYAYLMEAFTTFYGPDAAEKRLFVNKVTGELAPIYWATILFNVLTPQLMWWRRIRLNEILVVLVSLAVIVGMWCERYVIVVMSLRRTHLPSAWGGYTPTLWDWLTLFGTIGLFIAGLLIAIRLLPTVSMFEMREVILRNARRDR</sequence>
<feature type="transmembrane region" description="Helical" evidence="7">
    <location>
        <begin position="93"/>
        <end position="111"/>
    </location>
</feature>
<evidence type="ECO:0000256" key="2">
    <source>
        <dbReference type="ARBA" id="ARBA00008929"/>
    </source>
</evidence>
<dbReference type="AlphaFoldDB" id="A0A3M9XTB6"/>
<evidence type="ECO:0000256" key="7">
    <source>
        <dbReference type="SAM" id="Phobius"/>
    </source>
</evidence>
<feature type="transmembrane region" description="Helical" evidence="7">
    <location>
        <begin position="197"/>
        <end position="220"/>
    </location>
</feature>
<keyword evidence="6 7" id="KW-0472">Membrane</keyword>
<dbReference type="Proteomes" id="UP000268623">
    <property type="component" value="Unassembled WGS sequence"/>
</dbReference>
<feature type="transmembrane region" description="Helical" evidence="7">
    <location>
        <begin position="20"/>
        <end position="41"/>
    </location>
</feature>
<dbReference type="OrthoDB" id="9806499at2"/>
<keyword evidence="5 7" id="KW-1133">Transmembrane helix</keyword>
<organism evidence="8 9">
    <name type="scientific">Methylocystis hirsuta</name>
    <dbReference type="NCBI Taxonomy" id="369798"/>
    <lineage>
        <taxon>Bacteria</taxon>
        <taxon>Pseudomonadati</taxon>
        <taxon>Pseudomonadota</taxon>
        <taxon>Alphaproteobacteria</taxon>
        <taxon>Hyphomicrobiales</taxon>
        <taxon>Methylocystaceae</taxon>
        <taxon>Methylocystis</taxon>
    </lineage>
</organism>
<evidence type="ECO:0000313" key="9">
    <source>
        <dbReference type="Proteomes" id="UP000268623"/>
    </source>
</evidence>
<evidence type="ECO:0000256" key="4">
    <source>
        <dbReference type="ARBA" id="ARBA00022692"/>
    </source>
</evidence>
<dbReference type="EMBL" id="QWDD01000001">
    <property type="protein sequence ID" value="RNJ51529.1"/>
    <property type="molecule type" value="Genomic_DNA"/>
</dbReference>
<evidence type="ECO:0000256" key="5">
    <source>
        <dbReference type="ARBA" id="ARBA00022989"/>
    </source>
</evidence>
<feature type="transmembrane region" description="Helical" evidence="7">
    <location>
        <begin position="139"/>
        <end position="161"/>
    </location>
</feature>
<evidence type="ECO:0000256" key="3">
    <source>
        <dbReference type="ARBA" id="ARBA00022475"/>
    </source>
</evidence>
<feature type="transmembrane region" description="Helical" evidence="7">
    <location>
        <begin position="392"/>
        <end position="413"/>
    </location>
</feature>
<comment type="similarity">
    <text evidence="2">Belongs to the NrfD family.</text>
</comment>